<feature type="region of interest" description="Disordered" evidence="1">
    <location>
        <begin position="65"/>
        <end position="87"/>
    </location>
</feature>
<accession>A0A0K9FA24</accession>
<dbReference type="GeneID" id="96597528"/>
<evidence type="ECO:0000313" key="2">
    <source>
        <dbReference type="EMBL" id="KMY31464.1"/>
    </source>
</evidence>
<reference evidence="3" key="1">
    <citation type="submission" date="2015-07" db="EMBL/GenBank/DDBJ databases">
        <authorList>
            <consortium name="Consortium for Microbial Forensics and Genomics (microFORGE)"/>
            <person name="Knight B.M."/>
            <person name="Roberts D.P."/>
            <person name="Lin D."/>
            <person name="Hari K."/>
            <person name="Fletcher J."/>
            <person name="Melcher U."/>
            <person name="Blagden T."/>
            <person name="Winegar R.A."/>
        </authorList>
    </citation>
    <scope>NUCLEOTIDE SEQUENCE [LARGE SCALE GENOMIC DNA]</scope>
    <source>
        <strain evidence="3">DSM 23493</strain>
    </source>
</reference>
<organism evidence="2 3">
    <name type="scientific">Lysinibacillus xylanilyticus</name>
    <dbReference type="NCBI Taxonomy" id="582475"/>
    <lineage>
        <taxon>Bacteria</taxon>
        <taxon>Bacillati</taxon>
        <taxon>Bacillota</taxon>
        <taxon>Bacilli</taxon>
        <taxon>Bacillales</taxon>
        <taxon>Bacillaceae</taxon>
        <taxon>Lysinibacillus</taxon>
    </lineage>
</organism>
<gene>
    <name evidence="2" type="ORF">ACZ11_04285</name>
</gene>
<feature type="compositionally biased region" description="Basic and acidic residues" evidence="1">
    <location>
        <begin position="78"/>
        <end position="87"/>
    </location>
</feature>
<comment type="caution">
    <text evidence="2">The sequence shown here is derived from an EMBL/GenBank/DDBJ whole genome shotgun (WGS) entry which is preliminary data.</text>
</comment>
<protein>
    <submittedName>
        <fullName evidence="2">Uncharacterized protein</fullName>
    </submittedName>
</protein>
<name>A0A0K9FA24_9BACI</name>
<evidence type="ECO:0000313" key="3">
    <source>
        <dbReference type="Proteomes" id="UP000037326"/>
    </source>
</evidence>
<dbReference type="Proteomes" id="UP000037326">
    <property type="component" value="Unassembled WGS sequence"/>
</dbReference>
<dbReference type="RefSeq" id="WP_049664056.1">
    <property type="nucleotide sequence ID" value="NZ_LFXJ01000005.1"/>
</dbReference>
<evidence type="ECO:0000256" key="1">
    <source>
        <dbReference type="SAM" id="MobiDB-lite"/>
    </source>
</evidence>
<dbReference type="EMBL" id="LFXJ01000005">
    <property type="protein sequence ID" value="KMY31464.1"/>
    <property type="molecule type" value="Genomic_DNA"/>
</dbReference>
<sequence length="87" mass="10406">MTKQINEGGNKLSKSLESYRNQLIRKHFPGTIIEGDKVTWLQRLLFKEVEELKWAEIDRLVRKKEEERKKAKEKRQNKKDGIDLPNE</sequence>
<dbReference type="PATRIC" id="fig|582475.4.peg.272"/>
<proteinExistence type="predicted"/>
<dbReference type="AlphaFoldDB" id="A0A0K9FA24"/>